<dbReference type="PANTHER" id="PTHR31286">
    <property type="entry name" value="GLYCINE-RICH CELL WALL STRUCTURAL PROTEIN 1.8-LIKE"/>
    <property type="match status" value="1"/>
</dbReference>
<keyword evidence="1" id="KW-0862">Zinc</keyword>
<keyword evidence="1" id="KW-0863">Zinc-finger</keyword>
<protein>
    <recommendedName>
        <fullName evidence="2">CCHC-type domain-containing protein</fullName>
    </recommendedName>
</protein>
<reference evidence="3 4" key="1">
    <citation type="journal article" date="2021" name="Plant Biotechnol. J.">
        <title>Multi-omics assisted identification of the key and species-specific regulatory components of drought-tolerant mechanisms in Gossypium stocksii.</title>
        <authorList>
            <person name="Yu D."/>
            <person name="Ke L."/>
            <person name="Zhang D."/>
            <person name="Wu Y."/>
            <person name="Sun Y."/>
            <person name="Mei J."/>
            <person name="Sun J."/>
            <person name="Sun Y."/>
        </authorList>
    </citation>
    <scope>NUCLEOTIDE SEQUENCE [LARGE SCALE GENOMIC DNA]</scope>
    <source>
        <strain evidence="4">cv. E1</strain>
        <tissue evidence="3">Leaf</tissue>
    </source>
</reference>
<evidence type="ECO:0000256" key="1">
    <source>
        <dbReference type="PROSITE-ProRule" id="PRU00047"/>
    </source>
</evidence>
<comment type="caution">
    <text evidence="3">The sequence shown here is derived from an EMBL/GenBank/DDBJ whole genome shotgun (WGS) entry which is preliminary data.</text>
</comment>
<name>A0A9D3U697_9ROSI</name>
<dbReference type="InterPro" id="IPR025836">
    <property type="entry name" value="Zn_knuckle_CX2CX4HX4C"/>
</dbReference>
<organism evidence="3 4">
    <name type="scientific">Gossypium stocksii</name>
    <dbReference type="NCBI Taxonomy" id="47602"/>
    <lineage>
        <taxon>Eukaryota</taxon>
        <taxon>Viridiplantae</taxon>
        <taxon>Streptophyta</taxon>
        <taxon>Embryophyta</taxon>
        <taxon>Tracheophyta</taxon>
        <taxon>Spermatophyta</taxon>
        <taxon>Magnoliopsida</taxon>
        <taxon>eudicotyledons</taxon>
        <taxon>Gunneridae</taxon>
        <taxon>Pentapetalae</taxon>
        <taxon>rosids</taxon>
        <taxon>malvids</taxon>
        <taxon>Malvales</taxon>
        <taxon>Malvaceae</taxon>
        <taxon>Malvoideae</taxon>
        <taxon>Gossypium</taxon>
    </lineage>
</organism>
<evidence type="ECO:0000259" key="2">
    <source>
        <dbReference type="PROSITE" id="PS50158"/>
    </source>
</evidence>
<keyword evidence="1" id="KW-0479">Metal-binding</keyword>
<dbReference type="PANTHER" id="PTHR31286:SF167">
    <property type="entry name" value="OS09G0268800 PROTEIN"/>
    <property type="match status" value="1"/>
</dbReference>
<dbReference type="GO" id="GO:0003676">
    <property type="term" value="F:nucleic acid binding"/>
    <property type="evidence" value="ECO:0007669"/>
    <property type="project" value="InterPro"/>
</dbReference>
<gene>
    <name evidence="3" type="ORF">J1N35_042852</name>
</gene>
<evidence type="ECO:0000313" key="4">
    <source>
        <dbReference type="Proteomes" id="UP000828251"/>
    </source>
</evidence>
<dbReference type="OrthoDB" id="966987at2759"/>
<dbReference type="InterPro" id="IPR040256">
    <property type="entry name" value="At4g02000-like"/>
</dbReference>
<dbReference type="InterPro" id="IPR001878">
    <property type="entry name" value="Znf_CCHC"/>
</dbReference>
<sequence length="178" mass="19856">MMESGGDKGLGGEEISLLAKELIQLSVKSSLVEPTGPCPPEFDKKDLLHVIGVTFGGIIRSEIIGEFCRLRVKLDVQKPLRRGIFVSINPQSRSWVAFKYEKLSTFCFGCGRMGHDMQECKVLSPAEKDKIRKDPPFSIALKAKSNMFGKESVKFNALSKNLNSKWLYVGSTEKNKEL</sequence>
<keyword evidence="4" id="KW-1185">Reference proteome</keyword>
<dbReference type="AlphaFoldDB" id="A0A9D3U697"/>
<dbReference type="GO" id="GO:0008270">
    <property type="term" value="F:zinc ion binding"/>
    <property type="evidence" value="ECO:0007669"/>
    <property type="project" value="UniProtKB-KW"/>
</dbReference>
<dbReference type="EMBL" id="JAIQCV010000013">
    <property type="protein sequence ID" value="KAH1030678.1"/>
    <property type="molecule type" value="Genomic_DNA"/>
</dbReference>
<feature type="domain" description="CCHC-type" evidence="2">
    <location>
        <begin position="107"/>
        <end position="121"/>
    </location>
</feature>
<dbReference type="Pfam" id="PF14392">
    <property type="entry name" value="zf-CCHC_4"/>
    <property type="match status" value="1"/>
</dbReference>
<dbReference type="Proteomes" id="UP000828251">
    <property type="component" value="Unassembled WGS sequence"/>
</dbReference>
<evidence type="ECO:0000313" key="3">
    <source>
        <dbReference type="EMBL" id="KAH1030678.1"/>
    </source>
</evidence>
<proteinExistence type="predicted"/>
<dbReference type="PROSITE" id="PS50158">
    <property type="entry name" value="ZF_CCHC"/>
    <property type="match status" value="1"/>
</dbReference>
<accession>A0A9D3U697</accession>